<evidence type="ECO:0000313" key="1">
    <source>
        <dbReference type="EMBL" id="AEQ20454.1"/>
    </source>
</evidence>
<organism evidence="1">
    <name type="scientific">uncultured bacterium CSL132</name>
    <dbReference type="NCBI Taxonomy" id="1091568"/>
    <lineage>
        <taxon>Bacteria</taxon>
        <taxon>environmental samples</taxon>
    </lineage>
</organism>
<name>G4WVK2_9BACT</name>
<proteinExistence type="predicted"/>
<dbReference type="EMBL" id="JF429410">
    <property type="protein sequence ID" value="AEQ20454.1"/>
    <property type="molecule type" value="Genomic_DNA"/>
</dbReference>
<dbReference type="AlphaFoldDB" id="G4WVK2"/>
<accession>G4WVK2</accession>
<sequence length="84" mass="9168">MPEPELEMLRIPQWAARAEYFMKDMKAEALWIALPSFGEIAKPGLPGIPGAPAIKGAAGADFYPYPIPGPGGSVFWVKHFRQPS</sequence>
<reference evidence="1" key="2">
    <citation type="journal article" date="2011" name="J. Bacteriol.">
        <title>Long-chain N-acyl amino acid synthases are linked to the putative PEP-CTERM/exosortase protein-sorting system in Gram-negative bacteria.</title>
        <authorList>
            <person name="Craig J.W."/>
            <person name="Cherry M.A."/>
            <person name="Brady S.F."/>
        </authorList>
    </citation>
    <scope>NUCLEOTIDE SEQUENCE</scope>
</reference>
<protein>
    <submittedName>
        <fullName evidence="1">Uncharacterized protein</fullName>
    </submittedName>
</protein>
<reference evidence="1" key="1">
    <citation type="journal article" date="2004" name="Appl. Environ. Microbiol.">
        <title>Long-chain N-acyltyrosine synthases from environmental DNA.</title>
        <authorList>
            <person name="Brady S.F."/>
            <person name="Chao C.J."/>
            <person name="Clardy J."/>
        </authorList>
    </citation>
    <scope>NUCLEOTIDE SEQUENCE</scope>
</reference>